<feature type="compositionally biased region" description="Low complexity" evidence="1">
    <location>
        <begin position="127"/>
        <end position="147"/>
    </location>
</feature>
<dbReference type="AlphaFoldDB" id="A0AAV1LZI5"/>
<evidence type="ECO:0000313" key="4">
    <source>
        <dbReference type="EMBL" id="CAK1598953.1"/>
    </source>
</evidence>
<dbReference type="Proteomes" id="UP001314205">
    <property type="component" value="Unassembled WGS sequence"/>
</dbReference>
<comment type="caution">
    <text evidence="5">The sequence shown here is derived from an EMBL/GenBank/DDBJ whole genome shotgun (WGS) entry which is preliminary data.</text>
</comment>
<evidence type="ECO:0000313" key="3">
    <source>
        <dbReference type="EMBL" id="CAK1583276.1"/>
    </source>
</evidence>
<dbReference type="EMBL" id="CAVLGL010000115">
    <property type="protein sequence ID" value="CAK1600404.1"/>
    <property type="molecule type" value="Genomic_DNA"/>
</dbReference>
<evidence type="ECO:0000313" key="5">
    <source>
        <dbReference type="EMBL" id="CAK1600404.1"/>
    </source>
</evidence>
<dbReference type="PANTHER" id="PTHR10773">
    <property type="entry name" value="DNA-DIRECTED RNA POLYMERASES I, II, AND III SUBUNIT RPABC2"/>
    <property type="match status" value="1"/>
</dbReference>
<feature type="compositionally biased region" description="Basic and acidic residues" evidence="1">
    <location>
        <begin position="109"/>
        <end position="123"/>
    </location>
</feature>
<evidence type="ECO:0000313" key="6">
    <source>
        <dbReference type="Proteomes" id="UP001314205"/>
    </source>
</evidence>
<dbReference type="InterPro" id="IPR057191">
    <property type="entry name" value="DUF7869"/>
</dbReference>
<protein>
    <recommendedName>
        <fullName evidence="2">DUF7869 domain-containing protein</fullName>
    </recommendedName>
</protein>
<keyword evidence="6" id="KW-1185">Reference proteome</keyword>
<evidence type="ECO:0000259" key="2">
    <source>
        <dbReference type="Pfam" id="PF25273"/>
    </source>
</evidence>
<feature type="compositionally biased region" description="Polar residues" evidence="1">
    <location>
        <begin position="178"/>
        <end position="199"/>
    </location>
</feature>
<gene>
    <name evidence="4" type="ORF">PARMNEM_LOCUS17889</name>
    <name evidence="5" type="ORF">PARMNEM_LOCUS19172</name>
    <name evidence="3" type="ORF">PARMNEM_LOCUS4690</name>
</gene>
<dbReference type="EMBL" id="CAVLGL010000057">
    <property type="protein sequence ID" value="CAK1583276.1"/>
    <property type="molecule type" value="Genomic_DNA"/>
</dbReference>
<feature type="region of interest" description="Disordered" evidence="1">
    <location>
        <begin position="106"/>
        <end position="210"/>
    </location>
</feature>
<dbReference type="EMBL" id="CAVLGL010000104">
    <property type="protein sequence ID" value="CAK1598953.1"/>
    <property type="molecule type" value="Genomic_DNA"/>
</dbReference>
<feature type="compositionally biased region" description="Basic and acidic residues" evidence="1">
    <location>
        <begin position="152"/>
        <end position="171"/>
    </location>
</feature>
<reference evidence="5 6" key="1">
    <citation type="submission" date="2023-11" db="EMBL/GenBank/DDBJ databases">
        <authorList>
            <person name="Hedman E."/>
            <person name="Englund M."/>
            <person name="Stromberg M."/>
            <person name="Nyberg Akerstrom W."/>
            <person name="Nylinder S."/>
            <person name="Jareborg N."/>
            <person name="Kallberg Y."/>
            <person name="Kronander E."/>
        </authorList>
    </citation>
    <scope>NUCLEOTIDE SEQUENCE [LARGE SCALE GENOMIC DNA]</scope>
</reference>
<dbReference type="Pfam" id="PF25273">
    <property type="entry name" value="DUF7869"/>
    <property type="match status" value="1"/>
</dbReference>
<dbReference type="PANTHER" id="PTHR10773:SF19">
    <property type="match status" value="1"/>
</dbReference>
<proteinExistence type="predicted"/>
<organism evidence="5 6">
    <name type="scientific">Parnassius mnemosyne</name>
    <name type="common">clouded apollo</name>
    <dbReference type="NCBI Taxonomy" id="213953"/>
    <lineage>
        <taxon>Eukaryota</taxon>
        <taxon>Metazoa</taxon>
        <taxon>Ecdysozoa</taxon>
        <taxon>Arthropoda</taxon>
        <taxon>Hexapoda</taxon>
        <taxon>Insecta</taxon>
        <taxon>Pterygota</taxon>
        <taxon>Neoptera</taxon>
        <taxon>Endopterygota</taxon>
        <taxon>Lepidoptera</taxon>
        <taxon>Glossata</taxon>
        <taxon>Ditrysia</taxon>
        <taxon>Papilionoidea</taxon>
        <taxon>Papilionidae</taxon>
        <taxon>Parnassiinae</taxon>
        <taxon>Parnassini</taxon>
        <taxon>Parnassius</taxon>
        <taxon>Driopa</taxon>
    </lineage>
</organism>
<evidence type="ECO:0000256" key="1">
    <source>
        <dbReference type="SAM" id="MobiDB-lite"/>
    </source>
</evidence>
<feature type="domain" description="DUF7869" evidence="2">
    <location>
        <begin position="549"/>
        <end position="635"/>
    </location>
</feature>
<accession>A0AAV1LZI5</accession>
<name>A0AAV1LZI5_9NEOP</name>
<sequence>MKRNDVILRLALKDKRNIPADSFDHQKIGGTNLQESREKSDFDIIDNLSETGKIDFDIPQCNLARANQDFIANFDLPNDLQTQSEKYDLTISNSATYNTEVIPSTSSIEVKDQSSKQIEKPIDDSSTDSSSDTESTCSSDTSSSTSNEDSDDSVKDPDFQIKERRSIKISDDSETEDNVGNQATPAATSSVSTLYSNLDDTIPDTKKRSRKRVAKPTEWLQNKCIILRNAGSAYVTLKTKVKKDARKIKPPCSERCRLKCKEKFSEVDREAVFKELWELKDINRQRDFINRHMAPIKRKYRYTTTQKGRQLNHAFYLTKMGCQIQICKTFFMNTIDINNRVIQTVIKKRTSAGFVEEDKRGKHHSHHKLPECVKESIRNHINSIPRIESHYLRQQTAREFIEGGKTIADLHREYVEECGLNNRPHSNYVMYAKNFNTEFNLGFFEPKKDRCELCVAYEIAEDKQHLQQIYDQHLLEKQLSRQEKQCDKDNASETNIIAVYDLQAVLPVPKGDVSVFYYKSKLNCFNFTVSNLATKATECYFWHEGIGNRGSDEIGSCILQFIEKILSQINDGSAIDITFYSDNCGGQNKNKFIMALYAYCVLKYDRLKSITHKFLVTGHTQNEGDSVHSVIEKCIIRSLKSGPIYVPSQYAQIIRTAKKTGPPYSVNELSFNDFISLKKLHAELRFGTGNIKLKDVRVVKFMKETPRVFYYKNSYGDEGFSEAKIWRTHPEVLPGLKPAYIRQLSISERKKADLMSLINSNHIPQFYAPFYNQL</sequence>